<reference evidence="1 2" key="1">
    <citation type="submission" date="2024-01" db="EMBL/GenBank/DDBJ databases">
        <title>Comparative genomics of Cryptococcus and Kwoniella reveals pathogenesis evolution and contrasting modes of karyotype evolution via chromosome fusion or intercentromeric recombination.</title>
        <authorList>
            <person name="Coelho M.A."/>
            <person name="David-Palma M."/>
            <person name="Shea T."/>
            <person name="Bowers K."/>
            <person name="McGinley-Smith S."/>
            <person name="Mohammad A.W."/>
            <person name="Gnirke A."/>
            <person name="Yurkov A.M."/>
            <person name="Nowrousian M."/>
            <person name="Sun S."/>
            <person name="Cuomo C.A."/>
            <person name="Heitman J."/>
        </authorList>
    </citation>
    <scope>NUCLEOTIDE SEQUENCE [LARGE SCALE GENOMIC DNA]</scope>
    <source>
        <strain evidence="1 2">7685027</strain>
    </source>
</reference>
<protein>
    <submittedName>
        <fullName evidence="1">Uncharacterized protein</fullName>
    </submittedName>
</protein>
<proteinExistence type="predicted"/>
<keyword evidence="2" id="KW-1185">Reference proteome</keyword>
<organism evidence="1 2">
    <name type="scientific">Cryptococcus decagattii</name>
    <dbReference type="NCBI Taxonomy" id="1859122"/>
    <lineage>
        <taxon>Eukaryota</taxon>
        <taxon>Fungi</taxon>
        <taxon>Dikarya</taxon>
        <taxon>Basidiomycota</taxon>
        <taxon>Agaricomycotina</taxon>
        <taxon>Tremellomycetes</taxon>
        <taxon>Tremellales</taxon>
        <taxon>Cryptococcaceae</taxon>
        <taxon>Cryptococcus</taxon>
        <taxon>Cryptococcus gattii species complex</taxon>
    </lineage>
</organism>
<dbReference type="Proteomes" id="UP001432216">
    <property type="component" value="Chromosome 4"/>
</dbReference>
<accession>A0ABZ2ARW1</accession>
<sequence length="130" mass="14805">MVQPWDEDPTQKNGEDFEVKVSFQVPFPKELRPWDQCEDNEDSLQRLLQGKSKEELGCKWELFDSWLKKRDSAPFSSSVARKVPGLLSSKEYYVNGLPTTQGVYRVREPGKKPMGVVASGIDEGDLQARL</sequence>
<name>A0ABZ2ARW1_9TREE</name>
<evidence type="ECO:0000313" key="1">
    <source>
        <dbReference type="EMBL" id="WVO21204.1"/>
    </source>
</evidence>
<dbReference type="EMBL" id="CP143809">
    <property type="protein sequence ID" value="WVO21204.1"/>
    <property type="molecule type" value="Genomic_DNA"/>
</dbReference>
<gene>
    <name evidence="1" type="ORF">IAS62_002511</name>
</gene>
<evidence type="ECO:0000313" key="2">
    <source>
        <dbReference type="Proteomes" id="UP001432216"/>
    </source>
</evidence>
<dbReference type="RefSeq" id="XP_064720443.1">
    <property type="nucleotide sequence ID" value="XM_064864371.1"/>
</dbReference>
<dbReference type="GeneID" id="89989284"/>